<dbReference type="OrthoDB" id="651456at2"/>
<dbReference type="PROSITE" id="PS50110">
    <property type="entry name" value="RESPONSE_REGULATORY"/>
    <property type="match status" value="1"/>
</dbReference>
<dbReference type="EMBL" id="FOVN01000001">
    <property type="protein sequence ID" value="SFN53178.1"/>
    <property type="molecule type" value="Genomic_DNA"/>
</dbReference>
<evidence type="ECO:0000259" key="2">
    <source>
        <dbReference type="PROSITE" id="PS50110"/>
    </source>
</evidence>
<organism evidence="3 4">
    <name type="scientific">Bizionia echini</name>
    <dbReference type="NCBI Taxonomy" id="649333"/>
    <lineage>
        <taxon>Bacteria</taxon>
        <taxon>Pseudomonadati</taxon>
        <taxon>Bacteroidota</taxon>
        <taxon>Flavobacteriia</taxon>
        <taxon>Flavobacteriales</taxon>
        <taxon>Flavobacteriaceae</taxon>
        <taxon>Bizionia</taxon>
    </lineage>
</organism>
<keyword evidence="4" id="KW-1185">Reference proteome</keyword>
<dbReference type="GO" id="GO:0000160">
    <property type="term" value="P:phosphorelay signal transduction system"/>
    <property type="evidence" value="ECO:0007669"/>
    <property type="project" value="InterPro"/>
</dbReference>
<gene>
    <name evidence="3" type="ORF">SAMN04487989_1011043</name>
</gene>
<protein>
    <recommendedName>
        <fullName evidence="2">Response regulatory domain-containing protein</fullName>
    </recommendedName>
</protein>
<accession>A0A1I4ZSM5</accession>
<reference evidence="4" key="1">
    <citation type="submission" date="2016-10" db="EMBL/GenBank/DDBJ databases">
        <authorList>
            <person name="Varghese N."/>
            <person name="Submissions S."/>
        </authorList>
    </citation>
    <scope>NUCLEOTIDE SEQUENCE [LARGE SCALE GENOMIC DNA]</scope>
    <source>
        <strain evidence="4">DSM 23925</strain>
    </source>
</reference>
<evidence type="ECO:0000256" key="1">
    <source>
        <dbReference type="PROSITE-ProRule" id="PRU00169"/>
    </source>
</evidence>
<dbReference type="STRING" id="649333.SAMN04487989_1011043"/>
<evidence type="ECO:0000313" key="3">
    <source>
        <dbReference type="EMBL" id="SFN53178.1"/>
    </source>
</evidence>
<dbReference type="Proteomes" id="UP000198705">
    <property type="component" value="Unassembled WGS sequence"/>
</dbReference>
<evidence type="ECO:0000313" key="4">
    <source>
        <dbReference type="Proteomes" id="UP000198705"/>
    </source>
</evidence>
<proteinExistence type="predicted"/>
<feature type="domain" description="Response regulatory" evidence="2">
    <location>
        <begin position="6"/>
        <end position="51"/>
    </location>
</feature>
<comment type="caution">
    <text evidence="1">Lacks conserved residue(s) required for the propagation of feature annotation.</text>
</comment>
<dbReference type="InterPro" id="IPR001789">
    <property type="entry name" value="Sig_transdc_resp-reg_receiver"/>
</dbReference>
<dbReference type="RefSeq" id="WP_143094892.1">
    <property type="nucleotide sequence ID" value="NZ_FOVN01000001.1"/>
</dbReference>
<dbReference type="AlphaFoldDB" id="A0A1I4ZSM5"/>
<sequence length="51" mass="5799">MNTDINVLIVDDHPIIIGAYRLALEALSKNNPEFSFYIFQATEMDEALDLI</sequence>
<name>A0A1I4ZSM5_9FLAO</name>